<keyword evidence="3" id="KW-1185">Reference proteome</keyword>
<proteinExistence type="predicted"/>
<feature type="transmembrane region" description="Helical" evidence="1">
    <location>
        <begin position="20"/>
        <end position="39"/>
    </location>
</feature>
<sequence>MNRLRSGMPRQSQGFSLVELMVALVVGLLLLAGVLQILLGNRESFNAQRAIADVQEQGRLATFFIENVVAHAGHRVNLAADDEFLFPARTTGDGFSLASESVVAGTNDPNGNDGLHIRFESDGNFTACDGSPVGSPTAPALGEFSFTVSANGALECNGTDLTDIDSVARLRVRYGLDTTGEDNVVDAYTDSIANADLQRDVKSLRIQLLLRSQDNVLPVGSARTFQFADGNNFTTEADDRRAYQLIDQTVALRNLLP</sequence>
<gene>
    <name evidence="2" type="ORF">SSPSH_003248</name>
</gene>
<protein>
    <submittedName>
        <fullName evidence="2">Tfp pilus assembly protein PilW-like protein</fullName>
    </submittedName>
</protein>
<keyword evidence="1" id="KW-1133">Transmembrane helix</keyword>
<dbReference type="SUPFAM" id="SSF54523">
    <property type="entry name" value="Pili subunits"/>
    <property type="match status" value="1"/>
</dbReference>
<dbReference type="InterPro" id="IPR045584">
    <property type="entry name" value="Pilin-like"/>
</dbReference>
<reference evidence="2 3" key="1">
    <citation type="journal article" date="2011" name="J. Bacteriol.">
        <title>Genome sequence of Salinisphaera shabanensis, a gammaproteobacterium from the harsh, variable environment of the brine-seawater interface of the Shaban Deep in the Red Sea.</title>
        <authorList>
            <person name="Antunes A."/>
            <person name="Alam I."/>
            <person name="Bajic V.B."/>
            <person name="Stingl U."/>
        </authorList>
    </citation>
    <scope>NUCLEOTIDE SEQUENCE [LARGE SCALE GENOMIC DNA]</scope>
    <source>
        <strain evidence="2 3">E1L3A</strain>
    </source>
</reference>
<dbReference type="eggNOG" id="COG4966">
    <property type="taxonomic scope" value="Bacteria"/>
</dbReference>
<comment type="caution">
    <text evidence="2">The sequence shown here is derived from an EMBL/GenBank/DDBJ whole genome shotgun (WGS) entry which is preliminary data.</text>
</comment>
<dbReference type="STRING" id="1033802.SSPSH_003248"/>
<keyword evidence="1" id="KW-0472">Membrane</keyword>
<dbReference type="GO" id="GO:0043683">
    <property type="term" value="P:type IV pilus assembly"/>
    <property type="evidence" value="ECO:0007669"/>
    <property type="project" value="InterPro"/>
</dbReference>
<dbReference type="NCBIfam" id="TIGR02532">
    <property type="entry name" value="IV_pilin_GFxxxE"/>
    <property type="match status" value="1"/>
</dbReference>
<accession>U2E1V1</accession>
<evidence type="ECO:0000256" key="1">
    <source>
        <dbReference type="SAM" id="Phobius"/>
    </source>
</evidence>
<dbReference type="OrthoDB" id="5296662at2"/>
<dbReference type="Pfam" id="PF07963">
    <property type="entry name" value="N_methyl"/>
    <property type="match status" value="1"/>
</dbReference>
<dbReference type="Pfam" id="PF16074">
    <property type="entry name" value="PilW"/>
    <property type="match status" value="1"/>
</dbReference>
<dbReference type="InterPro" id="IPR032092">
    <property type="entry name" value="PilW"/>
</dbReference>
<dbReference type="EMBL" id="AFNV02000026">
    <property type="protein sequence ID" value="ERJ17891.1"/>
    <property type="molecule type" value="Genomic_DNA"/>
</dbReference>
<evidence type="ECO:0000313" key="2">
    <source>
        <dbReference type="EMBL" id="ERJ17891.1"/>
    </source>
</evidence>
<dbReference type="InterPro" id="IPR012902">
    <property type="entry name" value="N_methyl_site"/>
</dbReference>
<reference evidence="2 3" key="2">
    <citation type="journal article" date="2013" name="PLoS ONE">
        <title>INDIGO - INtegrated Data Warehouse of MIcrobial GenOmes with Examples from the Red Sea Extremophiles.</title>
        <authorList>
            <person name="Alam I."/>
            <person name="Antunes A."/>
            <person name="Kamau A.A."/>
            <person name="Ba Alawi W."/>
            <person name="Kalkatawi M."/>
            <person name="Stingl U."/>
            <person name="Bajic V.B."/>
        </authorList>
    </citation>
    <scope>NUCLEOTIDE SEQUENCE [LARGE SCALE GENOMIC DNA]</scope>
    <source>
        <strain evidence="2 3">E1L3A</strain>
    </source>
</reference>
<keyword evidence="1" id="KW-0812">Transmembrane</keyword>
<organism evidence="2 3">
    <name type="scientific">Salinisphaera shabanensis E1L3A</name>
    <dbReference type="NCBI Taxonomy" id="1033802"/>
    <lineage>
        <taxon>Bacteria</taxon>
        <taxon>Pseudomonadati</taxon>
        <taxon>Pseudomonadota</taxon>
        <taxon>Gammaproteobacteria</taxon>
        <taxon>Salinisphaerales</taxon>
        <taxon>Salinisphaeraceae</taxon>
        <taxon>Salinisphaera</taxon>
    </lineage>
</organism>
<dbReference type="PROSITE" id="PS00409">
    <property type="entry name" value="PROKAR_NTER_METHYL"/>
    <property type="match status" value="1"/>
</dbReference>
<dbReference type="Proteomes" id="UP000006242">
    <property type="component" value="Unassembled WGS sequence"/>
</dbReference>
<name>U2E1V1_9GAMM</name>
<dbReference type="AlphaFoldDB" id="U2E1V1"/>
<evidence type="ECO:0000313" key="3">
    <source>
        <dbReference type="Proteomes" id="UP000006242"/>
    </source>
</evidence>